<dbReference type="VEuPathDB" id="AmoebaDB:NF0003070"/>
<organism evidence="3 4">
    <name type="scientific">Naegleria fowleri</name>
    <name type="common">Brain eating amoeba</name>
    <dbReference type="NCBI Taxonomy" id="5763"/>
    <lineage>
        <taxon>Eukaryota</taxon>
        <taxon>Discoba</taxon>
        <taxon>Heterolobosea</taxon>
        <taxon>Tetramitia</taxon>
        <taxon>Eutetramitia</taxon>
        <taxon>Vahlkampfiidae</taxon>
        <taxon>Naegleria</taxon>
    </lineage>
</organism>
<dbReference type="AlphaFoldDB" id="A0A6A5BFV9"/>
<dbReference type="Proteomes" id="UP000444721">
    <property type="component" value="Unassembled WGS sequence"/>
</dbReference>
<comment type="caution">
    <text evidence="3">The sequence shown here is derived from an EMBL/GenBank/DDBJ whole genome shotgun (WGS) entry which is preliminary data.</text>
</comment>
<feature type="coiled-coil region" evidence="1">
    <location>
        <begin position="63"/>
        <end position="90"/>
    </location>
</feature>
<reference evidence="3 4" key="1">
    <citation type="journal article" date="2019" name="Sci. Rep.">
        <title>Nanopore sequencing improves the draft genome of the human pathogenic amoeba Naegleria fowleri.</title>
        <authorList>
            <person name="Liechti N."/>
            <person name="Schurch N."/>
            <person name="Bruggmann R."/>
            <person name="Wittwer M."/>
        </authorList>
    </citation>
    <scope>NUCLEOTIDE SEQUENCE [LARGE SCALE GENOMIC DNA]</scope>
    <source>
        <strain evidence="3 4">ATCC 30894</strain>
    </source>
</reference>
<name>A0A6A5BFV9_NAEFO</name>
<evidence type="ECO:0000313" key="4">
    <source>
        <dbReference type="Proteomes" id="UP000444721"/>
    </source>
</evidence>
<feature type="coiled-coil region" evidence="1">
    <location>
        <begin position="116"/>
        <end position="171"/>
    </location>
</feature>
<accession>A0A6A5BFV9</accession>
<feature type="compositionally biased region" description="Polar residues" evidence="2">
    <location>
        <begin position="377"/>
        <end position="397"/>
    </location>
</feature>
<dbReference type="GeneID" id="68115448"/>
<keyword evidence="4" id="KW-1185">Reference proteome</keyword>
<dbReference type="VEuPathDB" id="AmoebaDB:FDP41_008230"/>
<protein>
    <submittedName>
        <fullName evidence="3">Uncharacterized protein</fullName>
    </submittedName>
</protein>
<evidence type="ECO:0000256" key="2">
    <source>
        <dbReference type="SAM" id="MobiDB-lite"/>
    </source>
</evidence>
<feature type="coiled-coil region" evidence="1">
    <location>
        <begin position="220"/>
        <end position="261"/>
    </location>
</feature>
<sequence length="404" mass="46663">MSLIEPSATASLSIEDICLNLDKLKKDYELTTKACTKATKDKARLVSLLEQHQIDIQQAKQFIEQQIQHRAHLEQRINELEWKFKMKEHERNHVRCTCKDEEKLTEETCSRCDVSLDQMALKLQEYNTKLQRANQMKQTLKEEAISLRNTFSELTERKKSMEQRLNECTEHTTQMQDTLYDLDEQLSAIMKANTEKMKDLHRESMDKSLLAEQQRCNEQTKAINLELRDLRQRKHNLSQQLESKRKLRDALQDELQHLSQEIAQNRKPSEKSLASDDLNVLTSSNNTVTNPFSAHFASSSNKLEPRRQFTFKKQVKNGANSAGVNTSLAPTISPVTPDVRLLKRKTSFHDQAPQNTFESEGTPKKNEFKTAKEILQSKSSYLSSGRTPQVASPSTYTFKKMKKD</sequence>
<dbReference type="OrthoDB" id="10413671at2759"/>
<gene>
    <name evidence="3" type="ORF">FDP41_008230</name>
</gene>
<dbReference type="VEuPathDB" id="AmoebaDB:NfTy_091210"/>
<evidence type="ECO:0000256" key="1">
    <source>
        <dbReference type="SAM" id="Coils"/>
    </source>
</evidence>
<dbReference type="RefSeq" id="XP_044558239.1">
    <property type="nucleotide sequence ID" value="XM_044712062.1"/>
</dbReference>
<dbReference type="EMBL" id="VFQX01000060">
    <property type="protein sequence ID" value="KAF0973526.1"/>
    <property type="molecule type" value="Genomic_DNA"/>
</dbReference>
<dbReference type="OMA" id="RINELEW"/>
<keyword evidence="1" id="KW-0175">Coiled coil</keyword>
<feature type="region of interest" description="Disordered" evidence="2">
    <location>
        <begin position="377"/>
        <end position="404"/>
    </location>
</feature>
<proteinExistence type="predicted"/>
<evidence type="ECO:0000313" key="3">
    <source>
        <dbReference type="EMBL" id="KAF0973526.1"/>
    </source>
</evidence>